<dbReference type="SUPFAM" id="SSF51905">
    <property type="entry name" value="FAD/NAD(P)-binding domain"/>
    <property type="match status" value="1"/>
</dbReference>
<dbReference type="Pfam" id="PF01494">
    <property type="entry name" value="FAD_binding_3"/>
    <property type="match status" value="1"/>
</dbReference>
<dbReference type="OrthoDB" id="8670884at2"/>
<gene>
    <name evidence="5" type="ORF">AQ490_11105</name>
</gene>
<dbReference type="RefSeq" id="WP_018386523.1">
    <property type="nucleotide sequence ID" value="NZ_LLZU01000039.1"/>
</dbReference>
<name>A0A0T6LK25_WENVI</name>
<proteinExistence type="predicted"/>
<feature type="domain" description="FAD-binding" evidence="4">
    <location>
        <begin position="7"/>
        <end position="345"/>
    </location>
</feature>
<evidence type="ECO:0000313" key="5">
    <source>
        <dbReference type="EMBL" id="KRV46445.1"/>
    </source>
</evidence>
<dbReference type="InterPro" id="IPR002938">
    <property type="entry name" value="FAD-bd"/>
</dbReference>
<dbReference type="GO" id="GO:0071949">
    <property type="term" value="F:FAD binding"/>
    <property type="evidence" value="ECO:0007669"/>
    <property type="project" value="InterPro"/>
</dbReference>
<keyword evidence="6" id="KW-1185">Reference proteome</keyword>
<dbReference type="GO" id="GO:0016709">
    <property type="term" value="F:oxidoreductase activity, acting on paired donors, with incorporation or reduction of molecular oxygen, NAD(P)H as one donor, and incorporation of one atom of oxygen"/>
    <property type="evidence" value="ECO:0007669"/>
    <property type="project" value="UniProtKB-ARBA"/>
</dbReference>
<dbReference type="Gene3D" id="3.30.70.2450">
    <property type="match status" value="1"/>
</dbReference>
<evidence type="ECO:0000256" key="1">
    <source>
        <dbReference type="ARBA" id="ARBA00001974"/>
    </source>
</evidence>
<dbReference type="PANTHER" id="PTHR43004:SF19">
    <property type="entry name" value="BINDING MONOOXYGENASE, PUTATIVE (JCVI)-RELATED"/>
    <property type="match status" value="1"/>
</dbReference>
<dbReference type="STRING" id="76728.AQ490_11105"/>
<evidence type="ECO:0000256" key="2">
    <source>
        <dbReference type="ARBA" id="ARBA00022630"/>
    </source>
</evidence>
<comment type="cofactor">
    <cofactor evidence="1">
        <name>FAD</name>
        <dbReference type="ChEBI" id="CHEBI:57692"/>
    </cofactor>
</comment>
<keyword evidence="2" id="KW-0285">Flavoprotein</keyword>
<keyword evidence="3" id="KW-0274">FAD</keyword>
<evidence type="ECO:0000259" key="4">
    <source>
        <dbReference type="Pfam" id="PF01494"/>
    </source>
</evidence>
<organism evidence="5 6">
    <name type="scientific">Wenjunlia vitaminophila</name>
    <name type="common">Streptomyces vitaminophilus</name>
    <dbReference type="NCBI Taxonomy" id="76728"/>
    <lineage>
        <taxon>Bacteria</taxon>
        <taxon>Bacillati</taxon>
        <taxon>Actinomycetota</taxon>
        <taxon>Actinomycetes</taxon>
        <taxon>Kitasatosporales</taxon>
        <taxon>Streptomycetaceae</taxon>
        <taxon>Wenjunlia</taxon>
    </lineage>
</organism>
<dbReference type="Gene3D" id="3.50.50.60">
    <property type="entry name" value="FAD/NAD(P)-binding domain"/>
    <property type="match status" value="1"/>
</dbReference>
<comment type="caution">
    <text evidence="5">The sequence shown here is derived from an EMBL/GenBank/DDBJ whole genome shotgun (WGS) entry which is preliminary data.</text>
</comment>
<accession>A0A0T6LK25</accession>
<sequence>MAALPTRTDVLIVGAGPTGLALASTLATAEVPFVAVDQVDEGANYSRAVGTLPRTLQMLDQLQVAERLAKTGNQAQRIRAFSGDRDRTIATLHVDRLATPYPFAVVMPQHHTEEALLGRLRELGGRVHRPWRLTALTQDEDGVTATLQGSDGERHTLWARYAVGADGARSAVRRYAGVAFPGETFRQSFLLADLLLSDGPPPDEIHLFFSRHGAVIMGRMPSGLHRVCISVDQVPEQPLSPQLAQELLRLRAPESHRIRVREVVGSSHTKVHHRIAERFRAGRIFLAGDAAHLNSPIVGQGMNLGIQDGITLGNTLVSTLRDGVDTLDDYERVRRQIAKEAVEFTRRINDLATAKSPSMGAVRDRVAPLVSSLPPVNRRLIARLARVIDG</sequence>
<protein>
    <recommendedName>
        <fullName evidence="4">FAD-binding domain-containing protein</fullName>
    </recommendedName>
</protein>
<dbReference type="InterPro" id="IPR050641">
    <property type="entry name" value="RIFMO-like"/>
</dbReference>
<evidence type="ECO:0000313" key="6">
    <source>
        <dbReference type="Proteomes" id="UP000050867"/>
    </source>
</evidence>
<dbReference type="AlphaFoldDB" id="A0A0T6LK25"/>
<dbReference type="PRINTS" id="PR00420">
    <property type="entry name" value="RNGMNOXGNASE"/>
</dbReference>
<evidence type="ECO:0000256" key="3">
    <source>
        <dbReference type="ARBA" id="ARBA00022827"/>
    </source>
</evidence>
<dbReference type="InterPro" id="IPR036188">
    <property type="entry name" value="FAD/NAD-bd_sf"/>
</dbReference>
<dbReference type="EMBL" id="LLZU01000039">
    <property type="protein sequence ID" value="KRV46445.1"/>
    <property type="molecule type" value="Genomic_DNA"/>
</dbReference>
<dbReference type="eggNOG" id="COG0654">
    <property type="taxonomic scope" value="Bacteria"/>
</dbReference>
<reference evidence="5 6" key="1">
    <citation type="submission" date="2015-10" db="EMBL/GenBank/DDBJ databases">
        <title>Draft genome sequence of pyrrolomycin-producing Streptomyces vitaminophilus.</title>
        <authorList>
            <person name="Graham D.E."/>
            <person name="Mahan K.M."/>
            <person name="Klingeman D.M."/>
            <person name="Hettich R.L."/>
            <person name="Parry R.J."/>
        </authorList>
    </citation>
    <scope>NUCLEOTIDE SEQUENCE [LARGE SCALE GENOMIC DNA]</scope>
    <source>
        <strain evidence="5 6">ATCC 31673</strain>
    </source>
</reference>
<dbReference type="PANTHER" id="PTHR43004">
    <property type="entry name" value="TRK SYSTEM POTASSIUM UPTAKE PROTEIN"/>
    <property type="match status" value="1"/>
</dbReference>
<dbReference type="Proteomes" id="UP000050867">
    <property type="component" value="Unassembled WGS sequence"/>
</dbReference>